<sequence length="346" mass="37832">MSDDATAAIISIVNSQYVQNCCNFAAFAIYLYDCAITFGDQIDFIWRRKFSGVTALFAILHLSTIALYVLYIVIVPLTECHPYVLSQIPIRALTTNVVYVKCLGCRHNTPLTSSPRIVIAALRVYAINGRDWRLPTLIFCLAFVTLASTATCVILHVESSNAAAHPFSPHWTVSIVASSCFIASEALVLFSTWWHTYGMKRLARQINQEVSLTYLMLRDGTIYFVMLFVLEIFSTIGQYVTVLAGVPGFTFALETVVLSRFLLDLRRTALRLSVAAGPRAGESSTSASGSLIDLSELRFNSRILGSLGGSLALGSSDEESDGILGSLDGSTDVDDPDQIKEVAAQR</sequence>
<feature type="transmembrane region" description="Helical" evidence="2">
    <location>
        <begin position="215"/>
        <end position="233"/>
    </location>
</feature>
<feature type="transmembrane region" description="Helical" evidence="2">
    <location>
        <begin position="137"/>
        <end position="157"/>
    </location>
</feature>
<evidence type="ECO:0000313" key="5">
    <source>
        <dbReference type="Proteomes" id="UP000814176"/>
    </source>
</evidence>
<dbReference type="EMBL" id="JADCUA010000043">
    <property type="protein sequence ID" value="KAH9829095.1"/>
    <property type="molecule type" value="Genomic_DNA"/>
</dbReference>
<feature type="transmembrane region" description="Helical" evidence="2">
    <location>
        <begin position="55"/>
        <end position="77"/>
    </location>
</feature>
<feature type="domain" description="DUF6533" evidence="3">
    <location>
        <begin position="21"/>
        <end position="65"/>
    </location>
</feature>
<name>A0ABQ8JXX9_9APHY</name>
<evidence type="ECO:0000256" key="1">
    <source>
        <dbReference type="SAM" id="MobiDB-lite"/>
    </source>
</evidence>
<evidence type="ECO:0000313" key="4">
    <source>
        <dbReference type="EMBL" id="KAH9829095.1"/>
    </source>
</evidence>
<organism evidence="4 5">
    <name type="scientific">Rhodofomes roseus</name>
    <dbReference type="NCBI Taxonomy" id="34475"/>
    <lineage>
        <taxon>Eukaryota</taxon>
        <taxon>Fungi</taxon>
        <taxon>Dikarya</taxon>
        <taxon>Basidiomycota</taxon>
        <taxon>Agaricomycotina</taxon>
        <taxon>Agaricomycetes</taxon>
        <taxon>Polyporales</taxon>
        <taxon>Rhodofomes</taxon>
    </lineage>
</organism>
<dbReference type="InterPro" id="IPR045340">
    <property type="entry name" value="DUF6533"/>
</dbReference>
<keyword evidence="2" id="KW-1133">Transmembrane helix</keyword>
<keyword evidence="2" id="KW-0472">Membrane</keyword>
<keyword evidence="2" id="KW-0812">Transmembrane</keyword>
<feature type="transmembrane region" description="Helical" evidence="2">
    <location>
        <begin position="169"/>
        <end position="194"/>
    </location>
</feature>
<gene>
    <name evidence="4" type="ORF">C8Q71DRAFT_863538</name>
</gene>
<keyword evidence="5" id="KW-1185">Reference proteome</keyword>
<feature type="region of interest" description="Disordered" evidence="1">
    <location>
        <begin position="313"/>
        <end position="346"/>
    </location>
</feature>
<proteinExistence type="predicted"/>
<feature type="transmembrane region" description="Helical" evidence="2">
    <location>
        <begin position="239"/>
        <end position="263"/>
    </location>
</feature>
<dbReference type="GeneID" id="72008914"/>
<dbReference type="Proteomes" id="UP000814176">
    <property type="component" value="Unassembled WGS sequence"/>
</dbReference>
<reference evidence="4 5" key="1">
    <citation type="journal article" date="2021" name="Environ. Microbiol.">
        <title>Gene family expansions and transcriptome signatures uncover fungal adaptations to wood decay.</title>
        <authorList>
            <person name="Hage H."/>
            <person name="Miyauchi S."/>
            <person name="Viragh M."/>
            <person name="Drula E."/>
            <person name="Min B."/>
            <person name="Chaduli D."/>
            <person name="Navarro D."/>
            <person name="Favel A."/>
            <person name="Norest M."/>
            <person name="Lesage-Meessen L."/>
            <person name="Balint B."/>
            <person name="Merenyi Z."/>
            <person name="de Eugenio L."/>
            <person name="Morin E."/>
            <person name="Martinez A.T."/>
            <person name="Baldrian P."/>
            <person name="Stursova M."/>
            <person name="Martinez M.J."/>
            <person name="Novotny C."/>
            <person name="Magnuson J.K."/>
            <person name="Spatafora J.W."/>
            <person name="Maurice S."/>
            <person name="Pangilinan J."/>
            <person name="Andreopoulos W."/>
            <person name="LaButti K."/>
            <person name="Hundley H."/>
            <person name="Na H."/>
            <person name="Kuo A."/>
            <person name="Barry K."/>
            <person name="Lipzen A."/>
            <person name="Henrissat B."/>
            <person name="Riley R."/>
            <person name="Ahrendt S."/>
            <person name="Nagy L.G."/>
            <person name="Grigoriev I.V."/>
            <person name="Martin F."/>
            <person name="Rosso M.N."/>
        </authorList>
    </citation>
    <scope>NUCLEOTIDE SEQUENCE [LARGE SCALE GENOMIC DNA]</scope>
    <source>
        <strain evidence="4 5">CIRM-BRFM 1785</strain>
    </source>
</reference>
<protein>
    <recommendedName>
        <fullName evidence="3">DUF6533 domain-containing protein</fullName>
    </recommendedName>
</protein>
<evidence type="ECO:0000256" key="2">
    <source>
        <dbReference type="SAM" id="Phobius"/>
    </source>
</evidence>
<comment type="caution">
    <text evidence="4">The sequence shown here is derived from an EMBL/GenBank/DDBJ whole genome shotgun (WGS) entry which is preliminary data.</text>
</comment>
<evidence type="ECO:0000259" key="3">
    <source>
        <dbReference type="Pfam" id="PF20151"/>
    </source>
</evidence>
<dbReference type="Pfam" id="PF20151">
    <property type="entry name" value="DUF6533"/>
    <property type="match status" value="1"/>
</dbReference>
<accession>A0ABQ8JXX9</accession>
<dbReference type="RefSeq" id="XP_047772613.1">
    <property type="nucleotide sequence ID" value="XM_047928182.1"/>
</dbReference>